<organism evidence="2 3">
    <name type="scientific">Methylobacterium gossipiicola</name>
    <dbReference type="NCBI Taxonomy" id="582675"/>
    <lineage>
        <taxon>Bacteria</taxon>
        <taxon>Pseudomonadati</taxon>
        <taxon>Pseudomonadota</taxon>
        <taxon>Alphaproteobacteria</taxon>
        <taxon>Hyphomicrobiales</taxon>
        <taxon>Methylobacteriaceae</taxon>
        <taxon>Methylobacterium</taxon>
    </lineage>
</organism>
<dbReference type="STRING" id="582675.SAMN05192565_107186"/>
<evidence type="ECO:0000313" key="2">
    <source>
        <dbReference type="EMBL" id="SFG65570.1"/>
    </source>
</evidence>
<keyword evidence="3" id="KW-1185">Reference proteome</keyword>
<name>A0A1I2TL22_9HYPH</name>
<protein>
    <submittedName>
        <fullName evidence="2">Uncharacterized protein</fullName>
    </submittedName>
</protein>
<accession>A0A1I2TL22</accession>
<sequence length="101" mass="11357">MSSPAEGGFYVRQREPDPTNTATWRAPFRHETLESAFQEAERVARAKGIPFSVLQEVGVVDPVFREEPHKADAYAQMHAFLQERLTEIQNAMADLAKLGGR</sequence>
<reference evidence="3" key="1">
    <citation type="submission" date="2016-10" db="EMBL/GenBank/DDBJ databases">
        <authorList>
            <person name="Varghese N."/>
            <person name="Submissions S."/>
        </authorList>
    </citation>
    <scope>NUCLEOTIDE SEQUENCE [LARGE SCALE GENOMIC DNA]</scope>
    <source>
        <strain evidence="3">Gh-105</strain>
    </source>
</reference>
<dbReference type="Proteomes" id="UP000199229">
    <property type="component" value="Unassembled WGS sequence"/>
</dbReference>
<gene>
    <name evidence="2" type="ORF">SAMN05192565_107186</name>
</gene>
<dbReference type="AlphaFoldDB" id="A0A1I2TL22"/>
<dbReference type="RefSeq" id="WP_143103721.1">
    <property type="nucleotide sequence ID" value="NZ_FOPM01000007.1"/>
</dbReference>
<proteinExistence type="predicted"/>
<feature type="region of interest" description="Disordered" evidence="1">
    <location>
        <begin position="1"/>
        <end position="23"/>
    </location>
</feature>
<dbReference type="EMBL" id="FOPM01000007">
    <property type="protein sequence ID" value="SFG65570.1"/>
    <property type="molecule type" value="Genomic_DNA"/>
</dbReference>
<evidence type="ECO:0000313" key="3">
    <source>
        <dbReference type="Proteomes" id="UP000199229"/>
    </source>
</evidence>
<evidence type="ECO:0000256" key="1">
    <source>
        <dbReference type="SAM" id="MobiDB-lite"/>
    </source>
</evidence>